<evidence type="ECO:0000313" key="1">
    <source>
        <dbReference type="EMBL" id="MES1919362.1"/>
    </source>
</evidence>
<keyword evidence="2" id="KW-1185">Reference proteome</keyword>
<accession>A0ABV2AIC0</accession>
<name>A0ABV2AIC0_9EUKA</name>
<reference evidence="1 2" key="1">
    <citation type="journal article" date="2024" name="BMC Biol.">
        <title>Comparative genomics of Ascetosporea gives new insight into the evolutionary basis for animal parasitism in Rhizaria.</title>
        <authorList>
            <person name="Hiltunen Thoren M."/>
            <person name="Onut-Brannstrom I."/>
            <person name="Alfjorden A."/>
            <person name="Peckova H."/>
            <person name="Swords F."/>
            <person name="Hooper C."/>
            <person name="Holzer A.S."/>
            <person name="Bass D."/>
            <person name="Burki F."/>
        </authorList>
    </citation>
    <scope>NUCLEOTIDE SEQUENCE [LARGE SCALE GENOMIC DNA]</scope>
    <source>
        <strain evidence="1">20-A016</strain>
    </source>
</reference>
<evidence type="ECO:0000313" key="2">
    <source>
        <dbReference type="Proteomes" id="UP001439008"/>
    </source>
</evidence>
<organism evidence="1 2">
    <name type="scientific">Bonamia ostreae</name>
    <dbReference type="NCBI Taxonomy" id="126728"/>
    <lineage>
        <taxon>Eukaryota</taxon>
        <taxon>Sar</taxon>
        <taxon>Rhizaria</taxon>
        <taxon>Endomyxa</taxon>
        <taxon>Ascetosporea</taxon>
        <taxon>Haplosporida</taxon>
        <taxon>Bonamia</taxon>
    </lineage>
</organism>
<dbReference type="Proteomes" id="UP001439008">
    <property type="component" value="Unassembled WGS sequence"/>
</dbReference>
<sequence length="327" mass="35873">MTTTKNFENASDIQKQLQNLKVSLTARSPATTPAEELSSGERTALILRDLPKDVNRAEILALFPDKPSPQNSADEATVCKTDVLSVFNEFGQNWTLRFASEKNCVAAAMALRAKTLRGEVLHSRVAGRTLGARKESAAEPQNSPFPSYLNRYGNQSPMFYSSSFSPILSPATEESFLNKIEVPPGVFGEQRGTASPVSPSSNSIPVSPMTRILGNSPSTLEIAMGPDFNVQSPPSEQIESQYRKILKMKQSSLDSVSADCFPPNMVKSLSKRKVRRFLGALSKQRFEAPRGFFDEDGTPRYFKRGEMDPVVCYGGELPVINPNAVVE</sequence>
<evidence type="ECO:0008006" key="3">
    <source>
        <dbReference type="Google" id="ProtNLM"/>
    </source>
</evidence>
<proteinExistence type="predicted"/>
<dbReference type="EMBL" id="JBDODL010000266">
    <property type="protein sequence ID" value="MES1919362.1"/>
    <property type="molecule type" value="Genomic_DNA"/>
</dbReference>
<comment type="caution">
    <text evidence="1">The sequence shown here is derived from an EMBL/GenBank/DDBJ whole genome shotgun (WGS) entry which is preliminary data.</text>
</comment>
<protein>
    <recommendedName>
        <fullName evidence="3">RRM domain-containing protein</fullName>
    </recommendedName>
</protein>
<gene>
    <name evidence="1" type="ORF">MHBO_001208</name>
</gene>